<dbReference type="eggNOG" id="COG1136">
    <property type="taxonomic scope" value="Bacteria"/>
</dbReference>
<dbReference type="Gene3D" id="3.40.50.300">
    <property type="entry name" value="P-loop containing nucleotide triphosphate hydrolases"/>
    <property type="match status" value="1"/>
</dbReference>
<comment type="similarity">
    <text evidence="1">Belongs to the ABC transporter superfamily.</text>
</comment>
<dbReference type="SUPFAM" id="SSF52540">
    <property type="entry name" value="P-loop containing nucleoside triphosphate hydrolases"/>
    <property type="match status" value="1"/>
</dbReference>
<dbReference type="InterPro" id="IPR027417">
    <property type="entry name" value="P-loop_NTPase"/>
</dbReference>
<dbReference type="STRING" id="1688.BCUN_2130"/>
<organism evidence="3 4">
    <name type="scientific">Bifidobacterium cuniculi</name>
    <dbReference type="NCBI Taxonomy" id="1688"/>
    <lineage>
        <taxon>Bacteria</taxon>
        <taxon>Bacillati</taxon>
        <taxon>Actinomycetota</taxon>
        <taxon>Actinomycetes</taxon>
        <taxon>Bifidobacteriales</taxon>
        <taxon>Bifidobacteriaceae</taxon>
        <taxon>Bifidobacterium</taxon>
    </lineage>
</organism>
<keyword evidence="3" id="KW-0067">ATP-binding</keyword>
<sequence>MTDHENAMHDDDAVETPAVQYTIEYDDVVEAVDATADAMTDAVETAETLADADDADATADADTTVGDGPDDDAAAVEVTEVPAETAAEDSADTEADGGTDTAASVAAATDVATASRVASSLDQELVEEEDTAARDAVFRSYPLLALQHVTLAARGGGNLWEDLSLTFEEGRSYGVLVDGDDRRHAALVGLLTGLVTPSQGMAVMKTTNLLEIDPLALRGHRIGVMLPQLALRDDLTALQNVTNAMEASNRNFLKPMPTIARELLDATHFGEHDDEAAKPAHGVDTLGADLGPVDWHRAAIARTVCTDPEVVVADEPAADLSGEDVDEIVSLLQAQVTTPDRRRAVIVVTTDEHVAGSFDELVDLR</sequence>
<name>A0A087AZR5_9BIFI</name>
<feature type="compositionally biased region" description="Acidic residues" evidence="2">
    <location>
        <begin position="50"/>
        <end position="59"/>
    </location>
</feature>
<dbReference type="PANTHER" id="PTHR24220">
    <property type="entry name" value="IMPORT ATP-BINDING PROTEIN"/>
    <property type="match status" value="1"/>
</dbReference>
<reference evidence="3 4" key="1">
    <citation type="submission" date="2014-03" db="EMBL/GenBank/DDBJ databases">
        <title>Genomics of Bifidobacteria.</title>
        <authorList>
            <person name="Ventura M."/>
            <person name="Milani C."/>
            <person name="Lugli G.A."/>
        </authorList>
    </citation>
    <scope>NUCLEOTIDE SEQUENCE [LARGE SCALE GENOMIC DNA]</scope>
    <source>
        <strain evidence="3 4">LMG 10738</strain>
    </source>
</reference>
<dbReference type="Proteomes" id="UP000029067">
    <property type="component" value="Unassembled WGS sequence"/>
</dbReference>
<dbReference type="GO" id="GO:0005524">
    <property type="term" value="F:ATP binding"/>
    <property type="evidence" value="ECO:0007669"/>
    <property type="project" value="UniProtKB-KW"/>
</dbReference>
<dbReference type="AlphaFoldDB" id="A0A087AZR5"/>
<dbReference type="EMBL" id="JGYV01000005">
    <property type="protein sequence ID" value="KFI64265.1"/>
    <property type="molecule type" value="Genomic_DNA"/>
</dbReference>
<accession>A0A087AZR5</accession>
<feature type="compositionally biased region" description="Acidic residues" evidence="2">
    <location>
        <begin position="86"/>
        <end position="97"/>
    </location>
</feature>
<dbReference type="PANTHER" id="PTHR24220:SF689">
    <property type="entry name" value="LIPOPROTEIN-RELEASING SYSTEM ATP-BINDING PROTEIN LOLD"/>
    <property type="match status" value="1"/>
</dbReference>
<proteinExistence type="inferred from homology"/>
<evidence type="ECO:0000256" key="2">
    <source>
        <dbReference type="SAM" id="MobiDB-lite"/>
    </source>
</evidence>
<evidence type="ECO:0000313" key="3">
    <source>
        <dbReference type="EMBL" id="KFI64265.1"/>
    </source>
</evidence>
<gene>
    <name evidence="3" type="ORF">BCUN_2130</name>
</gene>
<evidence type="ECO:0000256" key="1">
    <source>
        <dbReference type="ARBA" id="ARBA00005417"/>
    </source>
</evidence>
<feature type="region of interest" description="Disordered" evidence="2">
    <location>
        <begin position="48"/>
        <end position="72"/>
    </location>
</feature>
<evidence type="ECO:0000313" key="4">
    <source>
        <dbReference type="Proteomes" id="UP000029067"/>
    </source>
</evidence>
<feature type="region of interest" description="Disordered" evidence="2">
    <location>
        <begin position="83"/>
        <end position="102"/>
    </location>
</feature>
<dbReference type="OrthoDB" id="3239808at2"/>
<comment type="caution">
    <text evidence="3">The sequence shown here is derived from an EMBL/GenBank/DDBJ whole genome shotgun (WGS) entry which is preliminary data.</text>
</comment>
<keyword evidence="3" id="KW-0547">Nucleotide-binding</keyword>
<keyword evidence="4" id="KW-1185">Reference proteome</keyword>
<dbReference type="InterPro" id="IPR015854">
    <property type="entry name" value="ABC_transpr_LolD-like"/>
</dbReference>
<dbReference type="GO" id="GO:0022857">
    <property type="term" value="F:transmembrane transporter activity"/>
    <property type="evidence" value="ECO:0007669"/>
    <property type="project" value="TreeGrafter"/>
</dbReference>
<dbReference type="GO" id="GO:0005886">
    <property type="term" value="C:plasma membrane"/>
    <property type="evidence" value="ECO:0007669"/>
    <property type="project" value="TreeGrafter"/>
</dbReference>
<protein>
    <submittedName>
        <fullName evidence="3">ABC transporter ATP-binding protein</fullName>
    </submittedName>
</protein>
<dbReference type="RefSeq" id="WP_051920768.1">
    <property type="nucleotide sequence ID" value="NZ_JGYV01000005.1"/>
</dbReference>